<dbReference type="AlphaFoldDB" id="A0A4Z0Z8K0"/>
<dbReference type="EMBL" id="SKBN01000008">
    <property type="protein sequence ID" value="TGJ87911.1"/>
    <property type="molecule type" value="Genomic_DNA"/>
</dbReference>
<reference evidence="1 2" key="1">
    <citation type="submission" date="2019-03" db="EMBL/GenBank/DDBJ databases">
        <title>Draft genome sequence of Xylaria hypoxylon DSM 108379, a ubiquitous saprotrophic-parasitic fungi on hardwood.</title>
        <authorList>
            <person name="Buettner E."/>
            <person name="Leonhardt S."/>
            <person name="Gebauer A.M."/>
            <person name="Liers C."/>
            <person name="Hofrichter M."/>
            <person name="Kellner H."/>
        </authorList>
    </citation>
    <scope>NUCLEOTIDE SEQUENCE [LARGE SCALE GENOMIC DNA]</scope>
    <source>
        <strain evidence="1 2">DSM 108379</strain>
    </source>
</reference>
<protein>
    <submittedName>
        <fullName evidence="1">Uncharacterized protein</fullName>
    </submittedName>
</protein>
<comment type="caution">
    <text evidence="1">The sequence shown here is derived from an EMBL/GenBank/DDBJ whole genome shotgun (WGS) entry which is preliminary data.</text>
</comment>
<accession>A0A4Z0Z8K0</accession>
<keyword evidence="2" id="KW-1185">Reference proteome</keyword>
<gene>
    <name evidence="1" type="ORF">E0Z10_g815</name>
</gene>
<evidence type="ECO:0000313" key="2">
    <source>
        <dbReference type="Proteomes" id="UP000297716"/>
    </source>
</evidence>
<sequence length="134" mass="14265">MSLIIYKENERKIEKANIEDNLLAAATFLYNTFNAVPSAIPARSTLDNVASDFRARQDTQARAARLLVILLALLDSDVEADRFLGDGDAFSAAFGDLAIISVGGGVIDIVVGVVPSSVGGSDERIEFVSSEAIF</sequence>
<evidence type="ECO:0000313" key="1">
    <source>
        <dbReference type="EMBL" id="TGJ87911.1"/>
    </source>
</evidence>
<proteinExistence type="predicted"/>
<name>A0A4Z0Z8K0_9PEZI</name>
<organism evidence="1 2">
    <name type="scientific">Xylaria hypoxylon</name>
    <dbReference type="NCBI Taxonomy" id="37992"/>
    <lineage>
        <taxon>Eukaryota</taxon>
        <taxon>Fungi</taxon>
        <taxon>Dikarya</taxon>
        <taxon>Ascomycota</taxon>
        <taxon>Pezizomycotina</taxon>
        <taxon>Sordariomycetes</taxon>
        <taxon>Xylariomycetidae</taxon>
        <taxon>Xylariales</taxon>
        <taxon>Xylariaceae</taxon>
        <taxon>Xylaria</taxon>
    </lineage>
</organism>
<dbReference type="Proteomes" id="UP000297716">
    <property type="component" value="Unassembled WGS sequence"/>
</dbReference>